<dbReference type="EMBL" id="BGPR01053740">
    <property type="protein sequence ID" value="GBO30558.1"/>
    <property type="molecule type" value="Genomic_DNA"/>
</dbReference>
<dbReference type="InterPro" id="IPR041588">
    <property type="entry name" value="Integrase_H2C2"/>
</dbReference>
<evidence type="ECO:0000313" key="2">
    <source>
        <dbReference type="EMBL" id="GBO30558.1"/>
    </source>
</evidence>
<reference evidence="2 3" key="1">
    <citation type="journal article" date="2019" name="Sci. Rep.">
        <title>Orb-weaving spider Araneus ventricosus genome elucidates the spidroin gene catalogue.</title>
        <authorList>
            <person name="Kono N."/>
            <person name="Nakamura H."/>
            <person name="Ohtoshi R."/>
            <person name="Moran D.A.P."/>
            <person name="Shinohara A."/>
            <person name="Yoshida Y."/>
            <person name="Fujiwara M."/>
            <person name="Mori M."/>
            <person name="Tomita M."/>
            <person name="Arakawa K."/>
        </authorList>
    </citation>
    <scope>NUCLEOTIDE SEQUENCE [LARGE SCALE GENOMIC DNA]</scope>
</reference>
<accession>A0A4Y2W1X5</accession>
<gene>
    <name evidence="2" type="ORF">AVEN_136171_1</name>
</gene>
<feature type="domain" description="Integrase zinc-binding" evidence="1">
    <location>
        <begin position="78"/>
        <end position="129"/>
    </location>
</feature>
<evidence type="ECO:0000259" key="1">
    <source>
        <dbReference type="Pfam" id="PF17921"/>
    </source>
</evidence>
<evidence type="ECO:0000313" key="3">
    <source>
        <dbReference type="Proteomes" id="UP000499080"/>
    </source>
</evidence>
<dbReference type="Proteomes" id="UP000499080">
    <property type="component" value="Unassembled WGS sequence"/>
</dbReference>
<dbReference type="OrthoDB" id="775972at2759"/>
<dbReference type="Pfam" id="PF17921">
    <property type="entry name" value="Integrase_H2C2"/>
    <property type="match status" value="1"/>
</dbReference>
<dbReference type="AlphaFoldDB" id="A0A4Y2W1X5"/>
<name>A0A4Y2W1X5_ARAVE</name>
<protein>
    <recommendedName>
        <fullName evidence="1">Integrase zinc-binding domain-containing protein</fullName>
    </recommendedName>
</protein>
<dbReference type="Gene3D" id="1.10.340.70">
    <property type="match status" value="1"/>
</dbReference>
<keyword evidence="3" id="KW-1185">Reference proteome</keyword>
<organism evidence="2 3">
    <name type="scientific">Araneus ventricosus</name>
    <name type="common">Orbweaver spider</name>
    <name type="synonym">Epeira ventricosa</name>
    <dbReference type="NCBI Taxonomy" id="182803"/>
    <lineage>
        <taxon>Eukaryota</taxon>
        <taxon>Metazoa</taxon>
        <taxon>Ecdysozoa</taxon>
        <taxon>Arthropoda</taxon>
        <taxon>Chelicerata</taxon>
        <taxon>Arachnida</taxon>
        <taxon>Araneae</taxon>
        <taxon>Araneomorphae</taxon>
        <taxon>Entelegynae</taxon>
        <taxon>Araneoidea</taxon>
        <taxon>Araneidae</taxon>
        <taxon>Araneus</taxon>
    </lineage>
</organism>
<proteinExistence type="predicted"/>
<comment type="caution">
    <text evidence="2">The sequence shown here is derived from an EMBL/GenBank/DDBJ whole genome shotgun (WGS) entry which is preliminary data.</text>
</comment>
<sequence>MSGDSNAVTDAFSRIDEIELPVKIYFHTMAKEQESDSSLESLMRTGSGMKLKPIKFSSGTELMRDVPTGTIRPYVPETIRKIVFDSHSLSHPGGKATVKLIKDRFIWPTLQKDCTQFSKNCIACQSNKISRHSKSSV</sequence>